<dbReference type="GeneID" id="38138459"/>
<organism evidence="2 3">
    <name type="scientific">Aspergillus welwitschiae</name>
    <dbReference type="NCBI Taxonomy" id="1341132"/>
    <lineage>
        <taxon>Eukaryota</taxon>
        <taxon>Fungi</taxon>
        <taxon>Dikarya</taxon>
        <taxon>Ascomycota</taxon>
        <taxon>Pezizomycotina</taxon>
        <taxon>Eurotiomycetes</taxon>
        <taxon>Eurotiomycetidae</taxon>
        <taxon>Eurotiales</taxon>
        <taxon>Aspergillaceae</taxon>
        <taxon>Aspergillus</taxon>
        <taxon>Aspergillus subgen. Circumdati</taxon>
    </lineage>
</organism>
<keyword evidence="1" id="KW-0812">Transmembrane</keyword>
<accession>A0A3F3PH26</accession>
<evidence type="ECO:0000313" key="3">
    <source>
        <dbReference type="Proteomes" id="UP000253729"/>
    </source>
</evidence>
<reference evidence="2 3" key="1">
    <citation type="submission" date="2018-07" db="EMBL/GenBank/DDBJ databases">
        <title>The genomes of Aspergillus section Nigri reveals drivers in fungal speciation.</title>
        <authorList>
            <consortium name="DOE Joint Genome Institute"/>
            <person name="Vesth T.C."/>
            <person name="Nybo J."/>
            <person name="Theobald S."/>
            <person name="Brandl J."/>
            <person name="Frisvad J.C."/>
            <person name="Nielsen K.F."/>
            <person name="Lyhne E.K."/>
            <person name="Kogle M.E."/>
            <person name="Kuo A."/>
            <person name="Riley R."/>
            <person name="Clum A."/>
            <person name="Nolan M."/>
            <person name="Lipzen A."/>
            <person name="Salamov A."/>
            <person name="Henrissat B."/>
            <person name="Wiebenga A."/>
            <person name="De vries R.P."/>
            <person name="Grigoriev I.V."/>
            <person name="Mortensen U.H."/>
            <person name="Andersen M.R."/>
            <person name="Baker S.E."/>
        </authorList>
    </citation>
    <scope>NUCLEOTIDE SEQUENCE [LARGE SCALE GENOMIC DNA]</scope>
    <source>
        <strain evidence="2 3">CBS 139.54b</strain>
    </source>
</reference>
<name>A0A3F3PH26_9EURO</name>
<proteinExistence type="predicted"/>
<keyword evidence="3" id="KW-1185">Reference proteome</keyword>
<keyword evidence="1" id="KW-1133">Transmembrane helix</keyword>
<feature type="transmembrane region" description="Helical" evidence="1">
    <location>
        <begin position="40"/>
        <end position="61"/>
    </location>
</feature>
<dbReference type="RefSeq" id="XP_026619200.1">
    <property type="nucleotide sequence ID" value="XM_026770103.1"/>
</dbReference>
<evidence type="ECO:0000313" key="2">
    <source>
        <dbReference type="EMBL" id="RDH26178.1"/>
    </source>
</evidence>
<dbReference type="AlphaFoldDB" id="A0A3F3PH26"/>
<protein>
    <submittedName>
        <fullName evidence="2">Uncharacterized protein</fullName>
    </submittedName>
</protein>
<dbReference type="Proteomes" id="UP000253729">
    <property type="component" value="Unassembled WGS sequence"/>
</dbReference>
<dbReference type="EMBL" id="KZ852236">
    <property type="protein sequence ID" value="RDH26178.1"/>
    <property type="molecule type" value="Genomic_DNA"/>
</dbReference>
<keyword evidence="1" id="KW-0472">Membrane</keyword>
<gene>
    <name evidence="2" type="ORF">BDQ94DRAFT_164700</name>
</gene>
<sequence length="107" mass="12440">MNELGIIYGEHDILPRLFLAPFHRGQQLVKVYRIILSDSVVLLVIVMTIWALSTAMIWELVTHQRNSESWNGQLKVRSSTSNPRCCEPTELVMRHSPHHVHRPHRPN</sequence>
<evidence type="ECO:0000256" key="1">
    <source>
        <dbReference type="SAM" id="Phobius"/>
    </source>
</evidence>